<dbReference type="Proteomes" id="UP000253606">
    <property type="component" value="Chromosome"/>
</dbReference>
<dbReference type="SUPFAM" id="SSF56784">
    <property type="entry name" value="HAD-like"/>
    <property type="match status" value="1"/>
</dbReference>
<dbReference type="Pfam" id="PF00702">
    <property type="entry name" value="Hydrolase"/>
    <property type="match status" value="1"/>
</dbReference>
<keyword evidence="2" id="KW-1185">Reference proteome</keyword>
<dbReference type="AlphaFoldDB" id="A0A2Z5G3S4"/>
<keyword evidence="1" id="KW-0378">Hydrolase</keyword>
<dbReference type="PANTHER" id="PTHR43611">
    <property type="entry name" value="ALPHA-D-GLUCOSE 1-PHOSPHATE PHOSPHATASE"/>
    <property type="match status" value="1"/>
</dbReference>
<dbReference type="RefSeq" id="WP_114208651.1">
    <property type="nucleotide sequence ID" value="NZ_CP030840.1"/>
</dbReference>
<evidence type="ECO:0000313" key="2">
    <source>
        <dbReference type="Proteomes" id="UP000253606"/>
    </source>
</evidence>
<dbReference type="InterPro" id="IPR023198">
    <property type="entry name" value="PGP-like_dom2"/>
</dbReference>
<name>A0A2Z5G3S4_9BACT</name>
<proteinExistence type="predicted"/>
<dbReference type="PANTHER" id="PTHR43611:SF3">
    <property type="entry name" value="FLAVIN MONONUCLEOTIDE HYDROLASE 1, CHLOROPLATIC"/>
    <property type="match status" value="1"/>
</dbReference>
<dbReference type="InterPro" id="IPR023214">
    <property type="entry name" value="HAD_sf"/>
</dbReference>
<dbReference type="GO" id="GO:0016787">
    <property type="term" value="F:hydrolase activity"/>
    <property type="evidence" value="ECO:0007669"/>
    <property type="project" value="UniProtKB-KW"/>
</dbReference>
<evidence type="ECO:0000313" key="1">
    <source>
        <dbReference type="EMBL" id="AXC13729.1"/>
    </source>
</evidence>
<sequence length="219" mass="24526">MALNAVIFDYGMVLSNPADPAAHHELMKIFGATAEDFEREYWAYRHAYDEGQFDGEGYWQRCAAGAGVALSDHQIRQLIANDIRMWSSLNRNMVDWAVTISKSGFKTGILSNIGFELADEFKQHDWVKGFTHNTWSCELRLAKPDPAIYHHVLDAIQVPAAEVLFLDDRQENILSAEAVGLQGILFRNVQQLQEDLQSRGFADTLPPLHAAHSVSVAAL</sequence>
<dbReference type="NCBIfam" id="TIGR01509">
    <property type="entry name" value="HAD-SF-IA-v3"/>
    <property type="match status" value="1"/>
</dbReference>
<dbReference type="OrthoDB" id="9797415at2"/>
<dbReference type="CDD" id="cd02603">
    <property type="entry name" value="HAD_sEH-N_like"/>
    <property type="match status" value="1"/>
</dbReference>
<dbReference type="Gene3D" id="1.10.150.240">
    <property type="entry name" value="Putative phosphatase, domain 2"/>
    <property type="match status" value="1"/>
</dbReference>
<dbReference type="InterPro" id="IPR006439">
    <property type="entry name" value="HAD-SF_hydro_IA"/>
</dbReference>
<organism evidence="1 2">
    <name type="scientific">Acidisarcina polymorpha</name>
    <dbReference type="NCBI Taxonomy" id="2211140"/>
    <lineage>
        <taxon>Bacteria</taxon>
        <taxon>Pseudomonadati</taxon>
        <taxon>Acidobacteriota</taxon>
        <taxon>Terriglobia</taxon>
        <taxon>Terriglobales</taxon>
        <taxon>Acidobacteriaceae</taxon>
        <taxon>Acidisarcina</taxon>
    </lineage>
</organism>
<accession>A0A2Z5G3S4</accession>
<protein>
    <submittedName>
        <fullName evidence="1">HAD-superfamily hydrolase subfamily IA, variant 3</fullName>
    </submittedName>
</protein>
<dbReference type="InterPro" id="IPR036412">
    <property type="entry name" value="HAD-like_sf"/>
</dbReference>
<reference evidence="1 2" key="1">
    <citation type="journal article" date="2018" name="Front. Microbiol.">
        <title>Hydrolytic Capabilities as a Key to Environmental Success: Chitinolytic and Cellulolytic Acidobacteria From Acidic Sub-arctic Soils and Boreal Peatlands.</title>
        <authorList>
            <person name="Belova S.E."/>
            <person name="Ravin N.V."/>
            <person name="Pankratov T.A."/>
            <person name="Rakitin A.L."/>
            <person name="Ivanova A.A."/>
            <person name="Beletsky A.V."/>
            <person name="Mardanov A.V."/>
            <person name="Sinninghe Damste J.S."/>
            <person name="Dedysh S.N."/>
        </authorList>
    </citation>
    <scope>NUCLEOTIDE SEQUENCE [LARGE SCALE GENOMIC DNA]</scope>
    <source>
        <strain evidence="1 2">SBC82</strain>
    </source>
</reference>
<gene>
    <name evidence="1" type="ORF">ACPOL_4457</name>
</gene>
<dbReference type="EMBL" id="CP030840">
    <property type="protein sequence ID" value="AXC13729.1"/>
    <property type="molecule type" value="Genomic_DNA"/>
</dbReference>
<dbReference type="Gene3D" id="3.40.50.1000">
    <property type="entry name" value="HAD superfamily/HAD-like"/>
    <property type="match status" value="1"/>
</dbReference>
<dbReference type="KEGG" id="abas:ACPOL_4457"/>